<reference evidence="3" key="2">
    <citation type="submission" date="2015-07" db="EMBL/GenBank/DDBJ databases">
        <title>Near-Complete Genome Sequence of the Cellulolytic Bacterium Bacteroides (Pseudobacteroides) cellulosolvens ATCC 35603.</title>
        <authorList>
            <person name="Dassa B."/>
            <person name="Utturkar S.M."/>
            <person name="Klingeman D.M."/>
            <person name="Hurt R.A."/>
            <person name="Keller M."/>
            <person name="Xu J."/>
            <person name="Reddy Y.H.K."/>
            <person name="Borovok I."/>
            <person name="Grinberg I.R."/>
            <person name="Lamed R."/>
            <person name="Zhivin O."/>
            <person name="Bayer E.A."/>
            <person name="Brown S.D."/>
        </authorList>
    </citation>
    <scope>NUCLEOTIDE SEQUENCE [LARGE SCALE GENOMIC DNA]</scope>
    <source>
        <strain evidence="3">DSM 2933</strain>
    </source>
</reference>
<dbReference type="OrthoDB" id="1856342at2"/>
<organism evidence="1 3">
    <name type="scientific">Pseudobacteroides cellulosolvens ATCC 35603 = DSM 2933</name>
    <dbReference type="NCBI Taxonomy" id="398512"/>
    <lineage>
        <taxon>Bacteria</taxon>
        <taxon>Bacillati</taxon>
        <taxon>Bacillota</taxon>
        <taxon>Clostridia</taxon>
        <taxon>Eubacteriales</taxon>
        <taxon>Oscillospiraceae</taxon>
        <taxon>Pseudobacteroides</taxon>
    </lineage>
</organism>
<evidence type="ECO:0000313" key="1">
    <source>
        <dbReference type="EMBL" id="KNY30532.1"/>
    </source>
</evidence>
<dbReference type="RefSeq" id="WP_036945939.1">
    <property type="nucleotide sequence ID" value="NZ_JQKC01000093.1"/>
</dbReference>
<keyword evidence="3" id="KW-1185">Reference proteome</keyword>
<sequence length="144" mass="16911">MLDINNGDLKLLTNTTINKSFTEQKLKSDNIINMVQRTYAINGWNYYTFKLININGLDLMLKLTFKDDVLEFCSLKHYGSFEEIPFDTDNEIKRLQIHNQWLENMLGKPSEGGEWRVQYNFKWGEVSSGYSPQTPESAIYIKWI</sequence>
<name>A0A0L6JYJ3_9FIRM</name>
<dbReference type="AlphaFoldDB" id="A0A0L6JYJ3"/>
<dbReference type="Proteomes" id="UP000036923">
    <property type="component" value="Unassembled WGS sequence"/>
</dbReference>
<proteinExistence type="predicted"/>
<evidence type="ECO:0000313" key="3">
    <source>
        <dbReference type="Proteomes" id="UP000036923"/>
    </source>
</evidence>
<dbReference type="STRING" id="398512.Bccel_5812"/>
<dbReference type="EMBL" id="LGTC01000001">
    <property type="protein sequence ID" value="KNY30539.1"/>
    <property type="molecule type" value="Genomic_DNA"/>
</dbReference>
<evidence type="ECO:0000313" key="2">
    <source>
        <dbReference type="EMBL" id="KNY30539.1"/>
    </source>
</evidence>
<reference evidence="1" key="1">
    <citation type="submission" date="2015-07" db="EMBL/GenBank/DDBJ databases">
        <title>MeaNS - Measles Nucleotide Surveillance Program.</title>
        <authorList>
            <person name="Tran T."/>
            <person name="Druce J."/>
        </authorList>
    </citation>
    <scope>NUCLEOTIDE SEQUENCE</scope>
    <source>
        <strain evidence="1">DSM 2933</strain>
    </source>
</reference>
<dbReference type="eggNOG" id="ENOG50341NV">
    <property type="taxonomic scope" value="Bacteria"/>
</dbReference>
<dbReference type="EMBL" id="LGTC01000001">
    <property type="protein sequence ID" value="KNY30532.1"/>
    <property type="molecule type" value="Genomic_DNA"/>
</dbReference>
<protein>
    <submittedName>
        <fullName evidence="1">Uncharacterized protein</fullName>
    </submittedName>
</protein>
<dbReference type="PATRIC" id="fig|398512.5.peg.6103"/>
<comment type="caution">
    <text evidence="1">The sequence shown here is derived from an EMBL/GenBank/DDBJ whole genome shotgun (WGS) entry which is preliminary data.</text>
</comment>
<accession>A0A0L6JYJ3</accession>
<gene>
    <name evidence="1" type="ORF">Bccel_5812</name>
    <name evidence="2" type="ORF">Bccel_5819</name>
</gene>